<feature type="transmembrane region" description="Helical" evidence="1">
    <location>
        <begin position="26"/>
        <end position="44"/>
    </location>
</feature>
<keyword evidence="1" id="KW-0472">Membrane</keyword>
<comment type="caution">
    <text evidence="2">The sequence shown here is derived from an EMBL/GenBank/DDBJ whole genome shotgun (WGS) entry which is preliminary data.</text>
</comment>
<evidence type="ECO:0000256" key="1">
    <source>
        <dbReference type="SAM" id="Phobius"/>
    </source>
</evidence>
<reference evidence="3" key="1">
    <citation type="journal article" date="2019" name="Int. J. Syst. Evol. Microbiol.">
        <title>The Global Catalogue of Microorganisms (GCM) 10K type strain sequencing project: providing services to taxonomists for standard genome sequencing and annotation.</title>
        <authorList>
            <consortium name="The Broad Institute Genomics Platform"/>
            <consortium name="The Broad Institute Genome Sequencing Center for Infectious Disease"/>
            <person name="Wu L."/>
            <person name="Ma J."/>
        </authorList>
    </citation>
    <scope>NUCLEOTIDE SEQUENCE [LARGE SCALE GENOMIC DNA]</scope>
    <source>
        <strain evidence="3">CCUG 39970</strain>
    </source>
</reference>
<sequence>MLRIIATVLLLLLCLLAGVYDLLHTWPVVAGLLLFGVILAFWPAREDP</sequence>
<dbReference type="Proteomes" id="UP001595939">
    <property type="component" value="Unassembled WGS sequence"/>
</dbReference>
<keyword evidence="1" id="KW-1133">Transmembrane helix</keyword>
<dbReference type="EMBL" id="JBHSEG010000008">
    <property type="protein sequence ID" value="MFC4455247.1"/>
    <property type="molecule type" value="Genomic_DNA"/>
</dbReference>
<keyword evidence="3" id="KW-1185">Reference proteome</keyword>
<gene>
    <name evidence="2" type="ORF">ACFO0P_15825</name>
</gene>
<keyword evidence="1" id="KW-0812">Transmembrane</keyword>
<protein>
    <recommendedName>
        <fullName evidence="4">DUF4175 domain-containing protein</fullName>
    </recommendedName>
</protein>
<name>A0ABV8YBC2_9DEIO</name>
<evidence type="ECO:0000313" key="3">
    <source>
        <dbReference type="Proteomes" id="UP001595939"/>
    </source>
</evidence>
<evidence type="ECO:0008006" key="4">
    <source>
        <dbReference type="Google" id="ProtNLM"/>
    </source>
</evidence>
<proteinExistence type="predicted"/>
<evidence type="ECO:0000313" key="2">
    <source>
        <dbReference type="EMBL" id="MFC4455247.1"/>
    </source>
</evidence>
<dbReference type="RefSeq" id="WP_380129961.1">
    <property type="nucleotide sequence ID" value="NZ_JBHSEG010000008.1"/>
</dbReference>
<organism evidence="2 3">
    <name type="scientific">Deinococcus sonorensis</name>
    <dbReference type="NCBI Taxonomy" id="309891"/>
    <lineage>
        <taxon>Bacteria</taxon>
        <taxon>Thermotogati</taxon>
        <taxon>Deinococcota</taxon>
        <taxon>Deinococci</taxon>
        <taxon>Deinococcales</taxon>
        <taxon>Deinococcaceae</taxon>
        <taxon>Deinococcus</taxon>
    </lineage>
</organism>
<accession>A0ABV8YBC2</accession>